<sequence>MQGIAKLLANSNTGKPVVKVVHFLLY</sequence>
<dbReference type="Proteomes" id="UP001163603">
    <property type="component" value="Chromosome 12"/>
</dbReference>
<proteinExistence type="predicted"/>
<reference evidence="2" key="1">
    <citation type="journal article" date="2023" name="G3 (Bethesda)">
        <title>Genome assembly and association tests identify interacting loci associated with vigor, precocity, and sex in interspecific pistachio rootstocks.</title>
        <authorList>
            <person name="Palmer W."/>
            <person name="Jacygrad E."/>
            <person name="Sagayaradj S."/>
            <person name="Cavanaugh K."/>
            <person name="Han R."/>
            <person name="Bertier L."/>
            <person name="Beede B."/>
            <person name="Kafkas S."/>
            <person name="Golino D."/>
            <person name="Preece J."/>
            <person name="Michelmore R."/>
        </authorList>
    </citation>
    <scope>NUCLEOTIDE SEQUENCE [LARGE SCALE GENOMIC DNA]</scope>
</reference>
<evidence type="ECO:0000313" key="1">
    <source>
        <dbReference type="EMBL" id="KAJ0017754.1"/>
    </source>
</evidence>
<name>A0ACC0XHH7_9ROSI</name>
<gene>
    <name evidence="1" type="ORF">Pint_10840</name>
</gene>
<dbReference type="EMBL" id="CM047747">
    <property type="protein sequence ID" value="KAJ0017754.1"/>
    <property type="molecule type" value="Genomic_DNA"/>
</dbReference>
<organism evidence="1 2">
    <name type="scientific">Pistacia integerrima</name>
    <dbReference type="NCBI Taxonomy" id="434235"/>
    <lineage>
        <taxon>Eukaryota</taxon>
        <taxon>Viridiplantae</taxon>
        <taxon>Streptophyta</taxon>
        <taxon>Embryophyta</taxon>
        <taxon>Tracheophyta</taxon>
        <taxon>Spermatophyta</taxon>
        <taxon>Magnoliopsida</taxon>
        <taxon>eudicotyledons</taxon>
        <taxon>Gunneridae</taxon>
        <taxon>Pentapetalae</taxon>
        <taxon>rosids</taxon>
        <taxon>malvids</taxon>
        <taxon>Sapindales</taxon>
        <taxon>Anacardiaceae</taxon>
        <taxon>Pistacia</taxon>
    </lineage>
</organism>
<keyword evidence="2" id="KW-1185">Reference proteome</keyword>
<accession>A0ACC0XHH7</accession>
<comment type="caution">
    <text evidence="1">The sequence shown here is derived from an EMBL/GenBank/DDBJ whole genome shotgun (WGS) entry which is preliminary data.</text>
</comment>
<protein>
    <submittedName>
        <fullName evidence="1">Uncharacterized protein</fullName>
    </submittedName>
</protein>
<evidence type="ECO:0000313" key="2">
    <source>
        <dbReference type="Proteomes" id="UP001163603"/>
    </source>
</evidence>